<dbReference type="EMBL" id="CM000136">
    <property type="protein sequence ID" value="EAY80525.1"/>
    <property type="molecule type" value="Genomic_DNA"/>
</dbReference>
<dbReference type="Proteomes" id="UP000007015">
    <property type="component" value="Chromosome 11"/>
</dbReference>
<dbReference type="HOGENOM" id="CLU_1771132_0_0_1"/>
<evidence type="ECO:0000313" key="3">
    <source>
        <dbReference type="Proteomes" id="UP000007015"/>
    </source>
</evidence>
<sequence>MWGGRRAKERGWSGVNEMRSGGAGQQRPRMMRKSAPHWGSGGGNGGVCSTNYIVPLTSYQGNSKIPIWSPESREAAVVRRWWRERDEQREEQEHRCCGGYGEEPTPAEFVVVVVAEAVAEGARHSGTIEDLATGMEEEPKSRPGKAM</sequence>
<protein>
    <submittedName>
        <fullName evidence="2">Uncharacterized protein</fullName>
    </submittedName>
</protein>
<keyword evidence="3" id="KW-1185">Reference proteome</keyword>
<organism evidence="2 3">
    <name type="scientific">Oryza sativa subsp. indica</name>
    <name type="common">Rice</name>
    <dbReference type="NCBI Taxonomy" id="39946"/>
    <lineage>
        <taxon>Eukaryota</taxon>
        <taxon>Viridiplantae</taxon>
        <taxon>Streptophyta</taxon>
        <taxon>Embryophyta</taxon>
        <taxon>Tracheophyta</taxon>
        <taxon>Spermatophyta</taxon>
        <taxon>Magnoliopsida</taxon>
        <taxon>Liliopsida</taxon>
        <taxon>Poales</taxon>
        <taxon>Poaceae</taxon>
        <taxon>BOP clade</taxon>
        <taxon>Oryzoideae</taxon>
        <taxon>Oryzeae</taxon>
        <taxon>Oryzinae</taxon>
        <taxon>Oryza</taxon>
        <taxon>Oryza sativa</taxon>
    </lineage>
</organism>
<evidence type="ECO:0000256" key="1">
    <source>
        <dbReference type="SAM" id="MobiDB-lite"/>
    </source>
</evidence>
<evidence type="ECO:0000313" key="2">
    <source>
        <dbReference type="EMBL" id="EAY80525.1"/>
    </source>
</evidence>
<feature type="region of interest" description="Disordered" evidence="1">
    <location>
        <begin position="1"/>
        <end position="44"/>
    </location>
</feature>
<reference evidence="2 3" key="1">
    <citation type="journal article" date="2005" name="PLoS Biol.">
        <title>The genomes of Oryza sativa: a history of duplications.</title>
        <authorList>
            <person name="Yu J."/>
            <person name="Wang J."/>
            <person name="Lin W."/>
            <person name="Li S."/>
            <person name="Li H."/>
            <person name="Zhou J."/>
            <person name="Ni P."/>
            <person name="Dong W."/>
            <person name="Hu S."/>
            <person name="Zeng C."/>
            <person name="Zhang J."/>
            <person name="Zhang Y."/>
            <person name="Li R."/>
            <person name="Xu Z."/>
            <person name="Li S."/>
            <person name="Li X."/>
            <person name="Zheng H."/>
            <person name="Cong L."/>
            <person name="Lin L."/>
            <person name="Yin J."/>
            <person name="Geng J."/>
            <person name="Li G."/>
            <person name="Shi J."/>
            <person name="Liu J."/>
            <person name="Lv H."/>
            <person name="Li J."/>
            <person name="Wang J."/>
            <person name="Deng Y."/>
            <person name="Ran L."/>
            <person name="Shi X."/>
            <person name="Wang X."/>
            <person name="Wu Q."/>
            <person name="Li C."/>
            <person name="Ren X."/>
            <person name="Wang J."/>
            <person name="Wang X."/>
            <person name="Li D."/>
            <person name="Liu D."/>
            <person name="Zhang X."/>
            <person name="Ji Z."/>
            <person name="Zhao W."/>
            <person name="Sun Y."/>
            <person name="Zhang Z."/>
            <person name="Bao J."/>
            <person name="Han Y."/>
            <person name="Dong L."/>
            <person name="Ji J."/>
            <person name="Chen P."/>
            <person name="Wu S."/>
            <person name="Liu J."/>
            <person name="Xiao Y."/>
            <person name="Bu D."/>
            <person name="Tan J."/>
            <person name="Yang L."/>
            <person name="Ye C."/>
            <person name="Zhang J."/>
            <person name="Xu J."/>
            <person name="Zhou Y."/>
            <person name="Yu Y."/>
            <person name="Zhang B."/>
            <person name="Zhuang S."/>
            <person name="Wei H."/>
            <person name="Liu B."/>
            <person name="Lei M."/>
            <person name="Yu H."/>
            <person name="Li Y."/>
            <person name="Xu H."/>
            <person name="Wei S."/>
            <person name="He X."/>
            <person name="Fang L."/>
            <person name="Zhang Z."/>
            <person name="Zhang Y."/>
            <person name="Huang X."/>
            <person name="Su Z."/>
            <person name="Tong W."/>
            <person name="Li J."/>
            <person name="Tong Z."/>
            <person name="Li S."/>
            <person name="Ye J."/>
            <person name="Wang L."/>
            <person name="Fang L."/>
            <person name="Lei T."/>
            <person name="Chen C."/>
            <person name="Chen H."/>
            <person name="Xu Z."/>
            <person name="Li H."/>
            <person name="Huang H."/>
            <person name="Zhang F."/>
            <person name="Xu H."/>
            <person name="Li N."/>
            <person name="Zhao C."/>
            <person name="Li S."/>
            <person name="Dong L."/>
            <person name="Huang Y."/>
            <person name="Li L."/>
            <person name="Xi Y."/>
            <person name="Qi Q."/>
            <person name="Li W."/>
            <person name="Zhang B."/>
            <person name="Hu W."/>
            <person name="Zhang Y."/>
            <person name="Tian X."/>
            <person name="Jiao Y."/>
            <person name="Liang X."/>
            <person name="Jin J."/>
            <person name="Gao L."/>
            <person name="Zheng W."/>
            <person name="Hao B."/>
            <person name="Liu S."/>
            <person name="Wang W."/>
            <person name="Yuan L."/>
            <person name="Cao M."/>
            <person name="McDermott J."/>
            <person name="Samudrala R."/>
            <person name="Wang J."/>
            <person name="Wong G.K."/>
            <person name="Yang H."/>
        </authorList>
    </citation>
    <scope>NUCLEOTIDE SEQUENCE [LARGE SCALE GENOMIC DNA]</scope>
    <source>
        <strain evidence="3">cv. 93-11</strain>
    </source>
</reference>
<name>A2ZD41_ORYSI</name>
<gene>
    <name evidence="2" type="ORF">OsI_35704</name>
</gene>
<feature type="region of interest" description="Disordered" evidence="1">
    <location>
        <begin position="124"/>
        <end position="147"/>
    </location>
</feature>
<accession>A2ZD41</accession>
<dbReference type="AlphaFoldDB" id="A2ZD41"/>
<dbReference type="Gramene" id="BGIOSGA035079-TA">
    <property type="protein sequence ID" value="BGIOSGA035079-PA"/>
    <property type="gene ID" value="BGIOSGA035079"/>
</dbReference>
<proteinExistence type="predicted"/>